<organism evidence="6 7">
    <name type="scientific">Paraglaciecola algarum</name>
    <dbReference type="NCBI Taxonomy" id="3050085"/>
    <lineage>
        <taxon>Bacteria</taxon>
        <taxon>Pseudomonadati</taxon>
        <taxon>Pseudomonadota</taxon>
        <taxon>Gammaproteobacteria</taxon>
        <taxon>Alteromonadales</taxon>
        <taxon>Alteromonadaceae</taxon>
        <taxon>Paraglaciecola</taxon>
    </lineage>
</organism>
<dbReference type="InterPro" id="IPR036388">
    <property type="entry name" value="WH-like_DNA-bd_sf"/>
</dbReference>
<evidence type="ECO:0000256" key="1">
    <source>
        <dbReference type="ARBA" id="ARBA00022553"/>
    </source>
</evidence>
<dbReference type="PROSITE" id="PS50043">
    <property type="entry name" value="HTH_LUXR_2"/>
    <property type="match status" value="1"/>
</dbReference>
<protein>
    <submittedName>
        <fullName evidence="6">Response regulator transcription factor</fullName>
    </submittedName>
</protein>
<dbReference type="Pfam" id="PF00072">
    <property type="entry name" value="Response_reg"/>
    <property type="match status" value="1"/>
</dbReference>
<dbReference type="Gene3D" id="1.10.10.10">
    <property type="entry name" value="Winged helix-like DNA-binding domain superfamily/Winged helix DNA-binding domain"/>
    <property type="match status" value="1"/>
</dbReference>
<dbReference type="RefSeq" id="WP_235314418.1">
    <property type="nucleotide sequence ID" value="NZ_JAKGAS010000017.1"/>
</dbReference>
<dbReference type="CDD" id="cd17535">
    <property type="entry name" value="REC_NarL-like"/>
    <property type="match status" value="1"/>
</dbReference>
<feature type="modified residue" description="4-aspartylphosphate" evidence="3">
    <location>
        <position position="54"/>
    </location>
</feature>
<proteinExistence type="predicted"/>
<dbReference type="SUPFAM" id="SSF46894">
    <property type="entry name" value="C-terminal effector domain of the bipartite response regulators"/>
    <property type="match status" value="1"/>
</dbReference>
<feature type="domain" description="Response regulatory" evidence="5">
    <location>
        <begin position="2"/>
        <end position="119"/>
    </location>
</feature>
<evidence type="ECO:0000313" key="7">
    <source>
        <dbReference type="Proteomes" id="UP001521137"/>
    </source>
</evidence>
<dbReference type="SUPFAM" id="SSF52172">
    <property type="entry name" value="CheY-like"/>
    <property type="match status" value="1"/>
</dbReference>
<dbReference type="InterPro" id="IPR011006">
    <property type="entry name" value="CheY-like_superfamily"/>
</dbReference>
<comment type="caution">
    <text evidence="6">The sequence shown here is derived from an EMBL/GenBank/DDBJ whole genome shotgun (WGS) entry which is preliminary data.</text>
</comment>
<dbReference type="Gene3D" id="3.40.50.2300">
    <property type="match status" value="1"/>
</dbReference>
<evidence type="ECO:0000259" key="5">
    <source>
        <dbReference type="PROSITE" id="PS50110"/>
    </source>
</evidence>
<evidence type="ECO:0000256" key="3">
    <source>
        <dbReference type="PROSITE-ProRule" id="PRU00169"/>
    </source>
</evidence>
<keyword evidence="2" id="KW-0238">DNA-binding</keyword>
<dbReference type="InterPro" id="IPR058245">
    <property type="entry name" value="NreC/VraR/RcsB-like_REC"/>
</dbReference>
<name>A0ABS9DBW1_9ALTE</name>
<keyword evidence="1 3" id="KW-0597">Phosphoprotein</keyword>
<dbReference type="PANTHER" id="PTHR45566:SF1">
    <property type="entry name" value="HTH-TYPE TRANSCRIPTIONAL REGULATOR YHJB-RELATED"/>
    <property type="match status" value="1"/>
</dbReference>
<evidence type="ECO:0000256" key="2">
    <source>
        <dbReference type="ARBA" id="ARBA00023125"/>
    </source>
</evidence>
<dbReference type="CDD" id="cd06170">
    <property type="entry name" value="LuxR_C_like"/>
    <property type="match status" value="1"/>
</dbReference>
<feature type="domain" description="HTH luxR-type" evidence="4">
    <location>
        <begin position="147"/>
        <end position="212"/>
    </location>
</feature>
<accession>A0ABS9DBW1</accession>
<dbReference type="InterPro" id="IPR016032">
    <property type="entry name" value="Sig_transdc_resp-reg_C-effctor"/>
</dbReference>
<keyword evidence="7" id="KW-1185">Reference proteome</keyword>
<dbReference type="SMART" id="SM00448">
    <property type="entry name" value="REC"/>
    <property type="match status" value="1"/>
</dbReference>
<dbReference type="SMART" id="SM00421">
    <property type="entry name" value="HTH_LUXR"/>
    <property type="match status" value="1"/>
</dbReference>
<reference evidence="6 7" key="1">
    <citation type="submission" date="2022-01" db="EMBL/GenBank/DDBJ databases">
        <title>Paraglaciecola sp. G1-23.</title>
        <authorList>
            <person name="Jin M.S."/>
            <person name="Han D.M."/>
            <person name="Kim H.M."/>
            <person name="Jeon C.O."/>
        </authorList>
    </citation>
    <scope>NUCLEOTIDE SEQUENCE [LARGE SCALE GENOMIC DNA]</scope>
    <source>
        <strain evidence="6 7">G1-23</strain>
    </source>
</reference>
<dbReference type="PROSITE" id="PS50110">
    <property type="entry name" value="RESPONSE_REGULATORY"/>
    <property type="match status" value="1"/>
</dbReference>
<dbReference type="Pfam" id="PF00196">
    <property type="entry name" value="GerE"/>
    <property type="match status" value="1"/>
</dbReference>
<sequence length="217" mass="23841">MNILVIDDHPLFIDGVSQVLRQLDEQVSISKALAIDEAMLVLDKQDDFDLILLDLGLPGKDGFSFLQRFSAQEYCIPVVVVSAEENLSFIRQALEQNVLGFVPKSLSAASMLDAFRTVLTGNVYLPENILNMLNRKTTAPTSTTLPPHAKHAGISAKQYAVLQLIVAGYSNQTIAQQLHRTENTVKSHVAALFQILGVTNRIECVNVARTRGLINQA</sequence>
<gene>
    <name evidence="6" type="ORF">L0668_19585</name>
</gene>
<dbReference type="PRINTS" id="PR00038">
    <property type="entry name" value="HTHLUXR"/>
</dbReference>
<dbReference type="InterPro" id="IPR001789">
    <property type="entry name" value="Sig_transdc_resp-reg_receiver"/>
</dbReference>
<evidence type="ECO:0000313" key="6">
    <source>
        <dbReference type="EMBL" id="MCF2950320.1"/>
    </source>
</evidence>
<dbReference type="Proteomes" id="UP001521137">
    <property type="component" value="Unassembled WGS sequence"/>
</dbReference>
<dbReference type="InterPro" id="IPR000792">
    <property type="entry name" value="Tscrpt_reg_LuxR_C"/>
</dbReference>
<dbReference type="InterPro" id="IPR051015">
    <property type="entry name" value="EvgA-like"/>
</dbReference>
<dbReference type="EMBL" id="JAKGAS010000017">
    <property type="protein sequence ID" value="MCF2950320.1"/>
    <property type="molecule type" value="Genomic_DNA"/>
</dbReference>
<dbReference type="PANTHER" id="PTHR45566">
    <property type="entry name" value="HTH-TYPE TRANSCRIPTIONAL REGULATOR YHJB-RELATED"/>
    <property type="match status" value="1"/>
</dbReference>
<evidence type="ECO:0000259" key="4">
    <source>
        <dbReference type="PROSITE" id="PS50043"/>
    </source>
</evidence>